<keyword evidence="2" id="KW-0732">Signal</keyword>
<comment type="caution">
    <text evidence="3">The sequence shown here is derived from an EMBL/GenBank/DDBJ whole genome shotgun (WGS) entry which is preliminary data.</text>
</comment>
<keyword evidence="4" id="KW-1185">Reference proteome</keyword>
<evidence type="ECO:0000313" key="3">
    <source>
        <dbReference type="EMBL" id="TNY20401.1"/>
    </source>
</evidence>
<reference evidence="3 4" key="1">
    <citation type="submission" date="2019-03" db="EMBL/GenBank/DDBJ databases">
        <title>Rhodosporidium diobovatum UCD-FST 08-225 genome sequencing, assembly, and annotation.</title>
        <authorList>
            <person name="Fakankun I.U."/>
            <person name="Fristensky B."/>
            <person name="Levin D.B."/>
        </authorList>
    </citation>
    <scope>NUCLEOTIDE SEQUENCE [LARGE SCALE GENOMIC DNA]</scope>
    <source>
        <strain evidence="3 4">UCD-FST 08-225</strain>
    </source>
</reference>
<evidence type="ECO:0000313" key="4">
    <source>
        <dbReference type="Proteomes" id="UP000311382"/>
    </source>
</evidence>
<accession>A0A5C5FXB8</accession>
<feature type="compositionally biased region" description="Basic and acidic residues" evidence="1">
    <location>
        <begin position="155"/>
        <end position="164"/>
    </location>
</feature>
<dbReference type="EMBL" id="SOZI01000068">
    <property type="protein sequence ID" value="TNY20401.1"/>
    <property type="molecule type" value="Genomic_DNA"/>
</dbReference>
<feature type="signal peptide" evidence="2">
    <location>
        <begin position="1"/>
        <end position="18"/>
    </location>
</feature>
<protein>
    <submittedName>
        <fullName evidence="3">Uncharacterized protein</fullName>
    </submittedName>
</protein>
<feature type="region of interest" description="Disordered" evidence="1">
    <location>
        <begin position="126"/>
        <end position="164"/>
    </location>
</feature>
<sequence length="164" mass="18151">MLELLSLVYLACAPLVRCGSPSVDAGSQLLRADHRCQPDAGSSSCGDDGFERLMRREIRNCLAEEMAEVIWRDSSARFLYDGCDLRPAWHAASLPRLGLTPHRTRRLSDKLELTLVTVEHANRVSTLPVDPSASPSAHLSTPARRDSSTSSTNLARREATFEFR</sequence>
<dbReference type="AlphaFoldDB" id="A0A5C5FXB8"/>
<organism evidence="3 4">
    <name type="scientific">Rhodotorula diobovata</name>
    <dbReference type="NCBI Taxonomy" id="5288"/>
    <lineage>
        <taxon>Eukaryota</taxon>
        <taxon>Fungi</taxon>
        <taxon>Dikarya</taxon>
        <taxon>Basidiomycota</taxon>
        <taxon>Pucciniomycotina</taxon>
        <taxon>Microbotryomycetes</taxon>
        <taxon>Sporidiobolales</taxon>
        <taxon>Sporidiobolaceae</taxon>
        <taxon>Rhodotorula</taxon>
    </lineage>
</organism>
<evidence type="ECO:0000256" key="2">
    <source>
        <dbReference type="SAM" id="SignalP"/>
    </source>
</evidence>
<dbReference type="Proteomes" id="UP000311382">
    <property type="component" value="Unassembled WGS sequence"/>
</dbReference>
<name>A0A5C5FXB8_9BASI</name>
<gene>
    <name evidence="3" type="ORF">DMC30DRAFT_397870</name>
</gene>
<feature type="chain" id="PRO_5022867420" evidence="2">
    <location>
        <begin position="19"/>
        <end position="164"/>
    </location>
</feature>
<evidence type="ECO:0000256" key="1">
    <source>
        <dbReference type="SAM" id="MobiDB-lite"/>
    </source>
</evidence>
<proteinExistence type="predicted"/>